<evidence type="ECO:0000256" key="1">
    <source>
        <dbReference type="ARBA" id="ARBA00001946"/>
    </source>
</evidence>
<evidence type="ECO:0000256" key="3">
    <source>
        <dbReference type="ARBA" id="ARBA00022801"/>
    </source>
</evidence>
<accession>A0A2T0KQF9</accession>
<dbReference type="PANTHER" id="PTHR43046:SF16">
    <property type="entry name" value="ADP-RIBOSE PYROPHOSPHATASE YJHB-RELATED"/>
    <property type="match status" value="1"/>
</dbReference>
<keyword evidence="7" id="KW-1185">Reference proteome</keyword>
<dbReference type="Proteomes" id="UP000239415">
    <property type="component" value="Unassembled WGS sequence"/>
</dbReference>
<evidence type="ECO:0000256" key="4">
    <source>
        <dbReference type="RuleBase" id="RU003476"/>
    </source>
</evidence>
<dbReference type="InterPro" id="IPR000086">
    <property type="entry name" value="NUDIX_hydrolase_dom"/>
</dbReference>
<comment type="cofactor">
    <cofactor evidence="1">
        <name>Mg(2+)</name>
        <dbReference type="ChEBI" id="CHEBI:18420"/>
    </cofactor>
</comment>
<sequence>MCRSADGSVLLTRGSDAGAFPGVWSLPGGGIDHGEHPDDTVVREFAEETGHAVRITGVRTVLADLARLPDDSIEHTDRILYDVEVTGGTLRHEAVGTSDLAEWVTPADVAARPLLPFTAGALGVAFDAAFDSAGLAFDSAGLAFDAAPTPERPGRVQRFGAYAHATDPDGRILLTRIAAGYPGGGMWHLAGGGTDFGETPEQALARELYEETSQRGRITGLIGVSHRYDPSALGPEGVPLDWHTIRVVYHVTVGEPTVAAVTEAAGGSTAEAAWFTPEQAGDLPLTELARDALSRSG</sequence>
<feature type="domain" description="Nudix hydrolase" evidence="5">
    <location>
        <begin position="154"/>
        <end position="297"/>
    </location>
</feature>
<evidence type="ECO:0000313" key="7">
    <source>
        <dbReference type="Proteomes" id="UP000239415"/>
    </source>
</evidence>
<dbReference type="AlphaFoldDB" id="A0A2T0KQF9"/>
<comment type="caution">
    <text evidence="6">The sequence shown here is derived from an EMBL/GenBank/DDBJ whole genome shotgun (WGS) entry which is preliminary data.</text>
</comment>
<dbReference type="PROSITE" id="PS51462">
    <property type="entry name" value="NUDIX"/>
    <property type="match status" value="2"/>
</dbReference>
<dbReference type="InterPro" id="IPR020084">
    <property type="entry name" value="NUDIX_hydrolase_CS"/>
</dbReference>
<dbReference type="SUPFAM" id="SSF55811">
    <property type="entry name" value="Nudix"/>
    <property type="match status" value="2"/>
</dbReference>
<name>A0A2T0KQF9_9ACTN</name>
<gene>
    <name evidence="6" type="ORF">CLV67_101525</name>
</gene>
<keyword evidence="3 4" id="KW-0378">Hydrolase</keyword>
<comment type="similarity">
    <text evidence="2 4">Belongs to the Nudix hydrolase family.</text>
</comment>
<proteinExistence type="inferred from homology"/>
<dbReference type="Gene3D" id="3.90.79.10">
    <property type="entry name" value="Nucleoside Triphosphate Pyrophosphohydrolase"/>
    <property type="match status" value="2"/>
</dbReference>
<evidence type="ECO:0000313" key="6">
    <source>
        <dbReference type="EMBL" id="PRX25805.1"/>
    </source>
</evidence>
<evidence type="ECO:0000259" key="5">
    <source>
        <dbReference type="PROSITE" id="PS51462"/>
    </source>
</evidence>
<dbReference type="CDD" id="cd02883">
    <property type="entry name" value="NUDIX_Hydrolase"/>
    <property type="match status" value="2"/>
</dbReference>
<dbReference type="Pfam" id="PF00293">
    <property type="entry name" value="NUDIX"/>
    <property type="match status" value="2"/>
</dbReference>
<feature type="domain" description="Nudix hydrolase" evidence="5">
    <location>
        <begin position="1"/>
        <end position="130"/>
    </location>
</feature>
<dbReference type="PRINTS" id="PR00502">
    <property type="entry name" value="NUDIXFAMILY"/>
</dbReference>
<dbReference type="InterPro" id="IPR020476">
    <property type="entry name" value="Nudix_hydrolase"/>
</dbReference>
<dbReference type="PANTHER" id="PTHR43046">
    <property type="entry name" value="GDP-MANNOSE MANNOSYL HYDROLASE"/>
    <property type="match status" value="1"/>
</dbReference>
<dbReference type="GO" id="GO:0016787">
    <property type="term" value="F:hydrolase activity"/>
    <property type="evidence" value="ECO:0007669"/>
    <property type="project" value="UniProtKB-KW"/>
</dbReference>
<protein>
    <submittedName>
        <fullName evidence="6">ADP-ribose pyrophosphatase YjhB (NUDIX family)</fullName>
    </submittedName>
</protein>
<evidence type="ECO:0000256" key="2">
    <source>
        <dbReference type="ARBA" id="ARBA00005582"/>
    </source>
</evidence>
<reference evidence="6 7" key="1">
    <citation type="submission" date="2018-03" db="EMBL/GenBank/DDBJ databases">
        <title>Genomic Encyclopedia of Archaeal and Bacterial Type Strains, Phase II (KMG-II): from individual species to whole genera.</title>
        <authorList>
            <person name="Goeker M."/>
        </authorList>
    </citation>
    <scope>NUCLEOTIDE SEQUENCE [LARGE SCALE GENOMIC DNA]</scope>
    <source>
        <strain evidence="6 7">DSM 43146</strain>
    </source>
</reference>
<dbReference type="PROSITE" id="PS00893">
    <property type="entry name" value="NUDIX_BOX"/>
    <property type="match status" value="1"/>
</dbReference>
<dbReference type="EMBL" id="PVMZ01000001">
    <property type="protein sequence ID" value="PRX25805.1"/>
    <property type="molecule type" value="Genomic_DNA"/>
</dbReference>
<dbReference type="InterPro" id="IPR015797">
    <property type="entry name" value="NUDIX_hydrolase-like_dom_sf"/>
</dbReference>
<organism evidence="6 7">
    <name type="scientific">Actinoplanes italicus</name>
    <dbReference type="NCBI Taxonomy" id="113567"/>
    <lineage>
        <taxon>Bacteria</taxon>
        <taxon>Bacillati</taxon>
        <taxon>Actinomycetota</taxon>
        <taxon>Actinomycetes</taxon>
        <taxon>Micromonosporales</taxon>
        <taxon>Micromonosporaceae</taxon>
        <taxon>Actinoplanes</taxon>
    </lineage>
</organism>